<protein>
    <recommendedName>
        <fullName evidence="11">Nitronate monooxygenase</fullName>
    </recommendedName>
    <alternativeName>
        <fullName evidence="9">Propionate 3-nitronate monooxygenase</fullName>
    </alternativeName>
</protein>
<keyword evidence="5" id="KW-0288">FMN</keyword>
<dbReference type="Proteomes" id="UP000054600">
    <property type="component" value="Unassembled WGS sequence"/>
</dbReference>
<evidence type="ECO:0000256" key="3">
    <source>
        <dbReference type="ARBA" id="ARBA00022575"/>
    </source>
</evidence>
<evidence type="ECO:0000256" key="9">
    <source>
        <dbReference type="ARBA" id="ARBA00031155"/>
    </source>
</evidence>
<dbReference type="STRING" id="1122169.Lsha_1329"/>
<dbReference type="GO" id="GO:0051213">
    <property type="term" value="F:dioxygenase activity"/>
    <property type="evidence" value="ECO:0007669"/>
    <property type="project" value="UniProtKB-KW"/>
</dbReference>
<comment type="cofactor">
    <cofactor evidence="1">
        <name>FMN</name>
        <dbReference type="ChEBI" id="CHEBI:58210"/>
    </cofactor>
</comment>
<evidence type="ECO:0000256" key="7">
    <source>
        <dbReference type="ARBA" id="ARBA00023002"/>
    </source>
</evidence>
<dbReference type="eggNOG" id="COG2070">
    <property type="taxonomic scope" value="Bacteria"/>
</dbReference>
<dbReference type="PANTHER" id="PTHR42747:SF3">
    <property type="entry name" value="NITRONATE MONOOXYGENASE-RELATED"/>
    <property type="match status" value="1"/>
</dbReference>
<dbReference type="Gene3D" id="3.20.20.70">
    <property type="entry name" value="Aldolase class I"/>
    <property type="match status" value="1"/>
</dbReference>
<evidence type="ECO:0000256" key="5">
    <source>
        <dbReference type="ARBA" id="ARBA00022643"/>
    </source>
</evidence>
<comment type="similarity">
    <text evidence="2">Belongs to the nitronate monooxygenase family. NMO class I subfamily.</text>
</comment>
<dbReference type="InterPro" id="IPR004136">
    <property type="entry name" value="NMO"/>
</dbReference>
<keyword evidence="4" id="KW-0285">Flavoprotein</keyword>
<dbReference type="CDD" id="cd04730">
    <property type="entry name" value="NPD_like"/>
    <property type="match status" value="1"/>
</dbReference>
<evidence type="ECO:0000313" key="13">
    <source>
        <dbReference type="Proteomes" id="UP000054600"/>
    </source>
</evidence>
<evidence type="ECO:0000256" key="2">
    <source>
        <dbReference type="ARBA" id="ARBA00009881"/>
    </source>
</evidence>
<comment type="caution">
    <text evidence="12">The sequence shown here is derived from an EMBL/GenBank/DDBJ whole genome shotgun (WGS) entry which is preliminary data.</text>
</comment>
<dbReference type="SUPFAM" id="SSF51412">
    <property type="entry name" value="Inosine monophosphate dehydrogenase (IMPDH)"/>
    <property type="match status" value="1"/>
</dbReference>
<keyword evidence="12" id="KW-0223">Dioxygenase</keyword>
<comment type="catalytic activity">
    <reaction evidence="10">
        <text>3 propionate 3-nitronate + 3 O2 + H2O = 3 3-oxopropanoate + 2 nitrate + nitrite + H2O2 + 3 H(+)</text>
        <dbReference type="Rhea" id="RHEA:57332"/>
        <dbReference type="ChEBI" id="CHEBI:15377"/>
        <dbReference type="ChEBI" id="CHEBI:15378"/>
        <dbReference type="ChEBI" id="CHEBI:15379"/>
        <dbReference type="ChEBI" id="CHEBI:16240"/>
        <dbReference type="ChEBI" id="CHEBI:16301"/>
        <dbReference type="ChEBI" id="CHEBI:17632"/>
        <dbReference type="ChEBI" id="CHEBI:33190"/>
        <dbReference type="ChEBI" id="CHEBI:136067"/>
    </reaction>
</comment>
<evidence type="ECO:0000256" key="6">
    <source>
        <dbReference type="ARBA" id="ARBA00022741"/>
    </source>
</evidence>
<keyword evidence="13" id="KW-1185">Reference proteome</keyword>
<reference evidence="12 13" key="1">
    <citation type="submission" date="2015-11" db="EMBL/GenBank/DDBJ databases">
        <title>Genomic analysis of 38 Legionella species identifies large and diverse effector repertoires.</title>
        <authorList>
            <person name="Burstein D."/>
            <person name="Amaro F."/>
            <person name="Zusman T."/>
            <person name="Lifshitz Z."/>
            <person name="Cohen O."/>
            <person name="Gilbert J.A."/>
            <person name="Pupko T."/>
            <person name="Shuman H.A."/>
            <person name="Segal G."/>
        </authorList>
    </citation>
    <scope>NUCLEOTIDE SEQUENCE [LARGE SCALE GENOMIC DNA]</scope>
    <source>
        <strain evidence="12 13">ATCC 49655</strain>
    </source>
</reference>
<dbReference type="Pfam" id="PF03060">
    <property type="entry name" value="NMO"/>
    <property type="match status" value="1"/>
</dbReference>
<keyword evidence="3" id="KW-0216">Detoxification</keyword>
<evidence type="ECO:0000313" key="12">
    <source>
        <dbReference type="EMBL" id="KTD60918.1"/>
    </source>
</evidence>
<keyword evidence="8" id="KW-0503">Monooxygenase</keyword>
<dbReference type="GO" id="GO:0009636">
    <property type="term" value="P:response to toxic substance"/>
    <property type="evidence" value="ECO:0007669"/>
    <property type="project" value="UniProtKB-KW"/>
</dbReference>
<dbReference type="RefSeq" id="WP_018578704.1">
    <property type="nucleotide sequence ID" value="NZ_KB892437.1"/>
</dbReference>
<proteinExistence type="inferred from homology"/>
<sequence length="361" mass="38767">MVLIRAMRYNRMTNKFTRELGIKHPIIQAPMAGGATTPELVASVSNSGGLGSLAGGYLPPAEIKSAIRRIRELTAKPFSVNLFLPEEHQATQEQMQQACDAINDCASEIGISISPIAGPYAPSFDEQLAVLLEEKIPAASFTFGIPSPAAIKALKSNQIFVMATATTLDEAYALYECGVDAIVAQGSEAGGHRGSFLNSAEHSLIPINTLVQQIIAEISLPVIASGGIMNGVAIARVIKSGASAAQLGTAFLCCKESGIAESYKRVLLNQTVDNTVLTRAFSGKLARGINNRFIQCMAGKTDSILDYPIQNKLTNSMRLKAKQDNNTDYMSLWAGRSVYLARELDARSLIAELLKEMEILE</sequence>
<dbReference type="AlphaFoldDB" id="A0A0W0YWN6"/>
<organism evidence="12 13">
    <name type="scientific">Legionella shakespearei DSM 23087</name>
    <dbReference type="NCBI Taxonomy" id="1122169"/>
    <lineage>
        <taxon>Bacteria</taxon>
        <taxon>Pseudomonadati</taxon>
        <taxon>Pseudomonadota</taxon>
        <taxon>Gammaproteobacteria</taxon>
        <taxon>Legionellales</taxon>
        <taxon>Legionellaceae</taxon>
        <taxon>Legionella</taxon>
    </lineage>
</organism>
<evidence type="ECO:0000256" key="8">
    <source>
        <dbReference type="ARBA" id="ARBA00023033"/>
    </source>
</evidence>
<evidence type="ECO:0000256" key="11">
    <source>
        <dbReference type="ARBA" id="ARBA00067136"/>
    </source>
</evidence>
<dbReference type="EMBL" id="LNYW01000040">
    <property type="protein sequence ID" value="KTD60918.1"/>
    <property type="molecule type" value="Genomic_DNA"/>
</dbReference>
<evidence type="ECO:0000256" key="1">
    <source>
        <dbReference type="ARBA" id="ARBA00001917"/>
    </source>
</evidence>
<keyword evidence="6" id="KW-0547">Nucleotide-binding</keyword>
<accession>A0A0W0YWN6</accession>
<dbReference type="GO" id="GO:0000166">
    <property type="term" value="F:nucleotide binding"/>
    <property type="evidence" value="ECO:0007669"/>
    <property type="project" value="UniProtKB-KW"/>
</dbReference>
<name>A0A0W0YWN6_9GAMM</name>
<gene>
    <name evidence="12" type="ORF">Lsha_1329</name>
</gene>
<dbReference type="GO" id="GO:0018580">
    <property type="term" value="F:nitronate monooxygenase activity"/>
    <property type="evidence" value="ECO:0007669"/>
    <property type="project" value="InterPro"/>
</dbReference>
<dbReference type="PATRIC" id="fig|1122169.6.peg.1530"/>
<evidence type="ECO:0000256" key="10">
    <source>
        <dbReference type="ARBA" id="ARBA00049401"/>
    </source>
</evidence>
<dbReference type="InterPro" id="IPR013785">
    <property type="entry name" value="Aldolase_TIM"/>
</dbReference>
<keyword evidence="7" id="KW-0560">Oxidoreductase</keyword>
<dbReference type="PANTHER" id="PTHR42747">
    <property type="entry name" value="NITRONATE MONOOXYGENASE-RELATED"/>
    <property type="match status" value="1"/>
</dbReference>
<dbReference type="FunFam" id="3.20.20.70:FF:000154">
    <property type="entry name" value="Probable nitronate monooxygenase"/>
    <property type="match status" value="1"/>
</dbReference>
<evidence type="ECO:0000256" key="4">
    <source>
        <dbReference type="ARBA" id="ARBA00022630"/>
    </source>
</evidence>